<dbReference type="Proteomes" id="UP000715965">
    <property type="component" value="Unassembled WGS sequence"/>
</dbReference>
<evidence type="ECO:0000313" key="1">
    <source>
        <dbReference type="EMBL" id="MBE7941865.1"/>
    </source>
</evidence>
<reference evidence="1 2" key="1">
    <citation type="submission" date="2020-10" db="EMBL/GenBank/DDBJ databases">
        <title>Draft genome of Ramlibacter aquaticus LMG 30558.</title>
        <authorList>
            <person name="Props R."/>
        </authorList>
    </citation>
    <scope>NUCLEOTIDE SEQUENCE [LARGE SCALE GENOMIC DNA]</scope>
    <source>
        <strain evidence="1 2">LMG 30558</strain>
    </source>
</reference>
<evidence type="ECO:0000313" key="2">
    <source>
        <dbReference type="Proteomes" id="UP000715965"/>
    </source>
</evidence>
<protein>
    <submittedName>
        <fullName evidence="1">Uncharacterized protein</fullName>
    </submittedName>
</protein>
<sequence>MAIKRVPELAESTVGVESFPSFTKPARQRWESIPANIRQRLLSNVWCGHCRFETTITNFSGTIKGGDLLLVGQCAECHGDVARVIEGA</sequence>
<gene>
    <name evidence="1" type="ORF">IM725_14900</name>
</gene>
<proteinExistence type="predicted"/>
<comment type="caution">
    <text evidence="1">The sequence shown here is derived from an EMBL/GenBank/DDBJ whole genome shotgun (WGS) entry which is preliminary data.</text>
</comment>
<keyword evidence="2" id="KW-1185">Reference proteome</keyword>
<dbReference type="EMBL" id="JADDOJ010000067">
    <property type="protein sequence ID" value="MBE7941865.1"/>
    <property type="molecule type" value="Genomic_DNA"/>
</dbReference>
<organism evidence="1 2">
    <name type="scientific">Ramlibacter aquaticus</name>
    <dbReference type="NCBI Taxonomy" id="2780094"/>
    <lineage>
        <taxon>Bacteria</taxon>
        <taxon>Pseudomonadati</taxon>
        <taxon>Pseudomonadota</taxon>
        <taxon>Betaproteobacteria</taxon>
        <taxon>Burkholderiales</taxon>
        <taxon>Comamonadaceae</taxon>
        <taxon>Ramlibacter</taxon>
    </lineage>
</organism>
<accession>A0ABR9SHM5</accession>
<name>A0ABR9SHM5_9BURK</name>